<reference evidence="2 3" key="2">
    <citation type="journal article" date="2017" name="Front. Plant Sci.">
        <title>Gene Classification and Mining of Molecular Markers Useful in Red Clover (Trifolium pratense) Breeding.</title>
        <authorList>
            <person name="Istvanek J."/>
            <person name="Dluhosova J."/>
            <person name="Dluhos P."/>
            <person name="Patkova L."/>
            <person name="Nedelnik J."/>
            <person name="Repkova J."/>
        </authorList>
    </citation>
    <scope>NUCLEOTIDE SEQUENCE [LARGE SCALE GENOMIC DNA]</scope>
    <source>
        <strain evidence="3">cv. Tatra</strain>
        <tissue evidence="2">Young leaves</tissue>
    </source>
</reference>
<proteinExistence type="predicted"/>
<evidence type="ECO:0000313" key="2">
    <source>
        <dbReference type="EMBL" id="PNX60665.1"/>
    </source>
</evidence>
<reference evidence="2 3" key="1">
    <citation type="journal article" date="2014" name="Am. J. Bot.">
        <title>Genome assembly and annotation for red clover (Trifolium pratense; Fabaceae).</title>
        <authorList>
            <person name="Istvanek J."/>
            <person name="Jaros M."/>
            <person name="Krenek A."/>
            <person name="Repkova J."/>
        </authorList>
    </citation>
    <scope>NUCLEOTIDE SEQUENCE [LARGE SCALE GENOMIC DNA]</scope>
    <source>
        <strain evidence="3">cv. Tatra</strain>
        <tissue evidence="2">Young leaves</tissue>
    </source>
</reference>
<feature type="non-terminal residue" evidence="2">
    <location>
        <position position="1"/>
    </location>
</feature>
<evidence type="ECO:0000313" key="3">
    <source>
        <dbReference type="Proteomes" id="UP000236291"/>
    </source>
</evidence>
<feature type="compositionally biased region" description="Basic and acidic residues" evidence="1">
    <location>
        <begin position="32"/>
        <end position="46"/>
    </location>
</feature>
<comment type="caution">
    <text evidence="2">The sequence shown here is derived from an EMBL/GenBank/DDBJ whole genome shotgun (WGS) entry which is preliminary data.</text>
</comment>
<feature type="region of interest" description="Disordered" evidence="1">
    <location>
        <begin position="1"/>
        <end position="62"/>
    </location>
</feature>
<sequence length="158" mass="17382">EQSKIPTSTYGISMLEKDTSGGVGNVNSPPPKKYDGSPEKATDGKGKSPLIGSPEKASNGKEKSRFIWSLEVGESLRPSPEIRNAIENGGELRIDVKEDNANVPDDASKLIVNPTGTANPVREMITTNVRNWLNNPKYRKYRRGVIAFLGLFLVKFFF</sequence>
<evidence type="ECO:0000256" key="1">
    <source>
        <dbReference type="SAM" id="MobiDB-lite"/>
    </source>
</evidence>
<gene>
    <name evidence="2" type="ORF">L195_g060295</name>
</gene>
<dbReference type="Proteomes" id="UP000236291">
    <property type="component" value="Unassembled WGS sequence"/>
</dbReference>
<dbReference type="AlphaFoldDB" id="A0A2K3K2Y5"/>
<accession>A0A2K3K2Y5</accession>
<dbReference type="EMBL" id="ASHM01137817">
    <property type="protein sequence ID" value="PNX60665.1"/>
    <property type="molecule type" value="Genomic_DNA"/>
</dbReference>
<protein>
    <submittedName>
        <fullName evidence="2">Uncharacterized protein</fullName>
    </submittedName>
</protein>
<organism evidence="2 3">
    <name type="scientific">Trifolium pratense</name>
    <name type="common">Red clover</name>
    <dbReference type="NCBI Taxonomy" id="57577"/>
    <lineage>
        <taxon>Eukaryota</taxon>
        <taxon>Viridiplantae</taxon>
        <taxon>Streptophyta</taxon>
        <taxon>Embryophyta</taxon>
        <taxon>Tracheophyta</taxon>
        <taxon>Spermatophyta</taxon>
        <taxon>Magnoliopsida</taxon>
        <taxon>eudicotyledons</taxon>
        <taxon>Gunneridae</taxon>
        <taxon>Pentapetalae</taxon>
        <taxon>rosids</taxon>
        <taxon>fabids</taxon>
        <taxon>Fabales</taxon>
        <taxon>Fabaceae</taxon>
        <taxon>Papilionoideae</taxon>
        <taxon>50 kb inversion clade</taxon>
        <taxon>NPAAA clade</taxon>
        <taxon>Hologalegina</taxon>
        <taxon>IRL clade</taxon>
        <taxon>Trifolieae</taxon>
        <taxon>Trifolium</taxon>
    </lineage>
</organism>
<name>A0A2K3K2Y5_TRIPR</name>
<feature type="compositionally biased region" description="Polar residues" evidence="1">
    <location>
        <begin position="1"/>
        <end position="11"/>
    </location>
</feature>